<dbReference type="AlphaFoldDB" id="A0ABD2I736"/>
<keyword evidence="2" id="KW-1185">Reference proteome</keyword>
<accession>A0ABD2I736</accession>
<organism evidence="1 2">
    <name type="scientific">Heterodera schachtii</name>
    <name type="common">Sugarbeet cyst nematode worm</name>
    <name type="synonym">Tylenchus schachtii</name>
    <dbReference type="NCBI Taxonomy" id="97005"/>
    <lineage>
        <taxon>Eukaryota</taxon>
        <taxon>Metazoa</taxon>
        <taxon>Ecdysozoa</taxon>
        <taxon>Nematoda</taxon>
        <taxon>Chromadorea</taxon>
        <taxon>Rhabditida</taxon>
        <taxon>Tylenchina</taxon>
        <taxon>Tylenchomorpha</taxon>
        <taxon>Tylenchoidea</taxon>
        <taxon>Heteroderidae</taxon>
        <taxon>Heteroderinae</taxon>
        <taxon>Heterodera</taxon>
    </lineage>
</organism>
<gene>
    <name evidence="1" type="ORF">niasHS_016046</name>
</gene>
<name>A0ABD2I736_HETSC</name>
<sequence>MLLLTELRKRSKMLTKLKIKYRKMSKRFMRHERKLARLRFECRICGGLEDLTGTIAWFKKLYTEKYKHCKEIVALAQPLKDTALTRGGNGKMFDDDEAKFGQ</sequence>
<comment type="caution">
    <text evidence="1">The sequence shown here is derived from an EMBL/GenBank/DDBJ whole genome shotgun (WGS) entry which is preliminary data.</text>
</comment>
<reference evidence="1 2" key="1">
    <citation type="submission" date="2024-10" db="EMBL/GenBank/DDBJ databases">
        <authorList>
            <person name="Kim D."/>
        </authorList>
    </citation>
    <scope>NUCLEOTIDE SEQUENCE [LARGE SCALE GENOMIC DNA]</scope>
    <source>
        <strain evidence="1">Taebaek</strain>
    </source>
</reference>
<dbReference type="Proteomes" id="UP001620645">
    <property type="component" value="Unassembled WGS sequence"/>
</dbReference>
<dbReference type="EMBL" id="JBICCN010000377">
    <property type="protein sequence ID" value="KAL3071963.1"/>
    <property type="molecule type" value="Genomic_DNA"/>
</dbReference>
<evidence type="ECO:0000313" key="1">
    <source>
        <dbReference type="EMBL" id="KAL3071963.1"/>
    </source>
</evidence>
<evidence type="ECO:0000313" key="2">
    <source>
        <dbReference type="Proteomes" id="UP001620645"/>
    </source>
</evidence>
<protein>
    <submittedName>
        <fullName evidence="1">Uncharacterized protein</fullName>
    </submittedName>
</protein>
<proteinExistence type="predicted"/>